<feature type="compositionally biased region" description="Basic residues" evidence="6">
    <location>
        <begin position="378"/>
        <end position="389"/>
    </location>
</feature>
<reference evidence="10" key="1">
    <citation type="journal article" date="2019" name="Int. J. Syst. Evol. Microbiol.">
        <title>The Global Catalogue of Microorganisms (GCM) 10K type strain sequencing project: providing services to taxonomists for standard genome sequencing and annotation.</title>
        <authorList>
            <consortium name="The Broad Institute Genomics Platform"/>
            <consortium name="The Broad Institute Genome Sequencing Center for Infectious Disease"/>
            <person name="Wu L."/>
            <person name="Ma J."/>
        </authorList>
    </citation>
    <scope>NUCLEOTIDE SEQUENCE [LARGE SCALE GENOMIC DNA]</scope>
    <source>
        <strain evidence="10">CGMCC 1.12859</strain>
    </source>
</reference>
<dbReference type="RefSeq" id="WP_380230329.1">
    <property type="nucleotide sequence ID" value="NZ_JBHSVH010000002.1"/>
</dbReference>
<dbReference type="PROSITE" id="PS51900">
    <property type="entry name" value="CB"/>
    <property type="match status" value="1"/>
</dbReference>
<dbReference type="InterPro" id="IPR002104">
    <property type="entry name" value="Integrase_catalytic"/>
</dbReference>
<dbReference type="Pfam" id="PF14659">
    <property type="entry name" value="Phage_int_SAM_3"/>
    <property type="match status" value="1"/>
</dbReference>
<dbReference type="PANTHER" id="PTHR30349:SF64">
    <property type="entry name" value="PROPHAGE INTEGRASE INTD-RELATED"/>
    <property type="match status" value="1"/>
</dbReference>
<dbReference type="Gene3D" id="1.10.150.130">
    <property type="match status" value="1"/>
</dbReference>
<dbReference type="InterPro" id="IPR044068">
    <property type="entry name" value="CB"/>
</dbReference>
<comment type="caution">
    <text evidence="9">The sequence shown here is derived from an EMBL/GenBank/DDBJ whole genome shotgun (WGS) entry which is preliminary data.</text>
</comment>
<dbReference type="InterPro" id="IPR013762">
    <property type="entry name" value="Integrase-like_cat_sf"/>
</dbReference>
<dbReference type="Pfam" id="PF00589">
    <property type="entry name" value="Phage_integrase"/>
    <property type="match status" value="1"/>
</dbReference>
<evidence type="ECO:0000256" key="2">
    <source>
        <dbReference type="ARBA" id="ARBA00022908"/>
    </source>
</evidence>
<keyword evidence="4" id="KW-0233">DNA recombination</keyword>
<dbReference type="InterPro" id="IPR010998">
    <property type="entry name" value="Integrase_recombinase_N"/>
</dbReference>
<organism evidence="9 10">
    <name type="scientific">Kitasatospora paranensis</name>
    <dbReference type="NCBI Taxonomy" id="258053"/>
    <lineage>
        <taxon>Bacteria</taxon>
        <taxon>Bacillati</taxon>
        <taxon>Actinomycetota</taxon>
        <taxon>Actinomycetes</taxon>
        <taxon>Kitasatosporales</taxon>
        <taxon>Streptomycetaceae</taxon>
        <taxon>Kitasatospora</taxon>
    </lineage>
</organism>
<name>A0ABW2FMG4_9ACTN</name>
<dbReference type="InterPro" id="IPR058717">
    <property type="entry name" value="Phage_L5_Integrase_N"/>
</dbReference>
<evidence type="ECO:0000313" key="9">
    <source>
        <dbReference type="EMBL" id="MFC7178430.1"/>
    </source>
</evidence>
<dbReference type="Gene3D" id="1.10.443.10">
    <property type="entry name" value="Intergrase catalytic core"/>
    <property type="match status" value="1"/>
</dbReference>
<evidence type="ECO:0000256" key="3">
    <source>
        <dbReference type="ARBA" id="ARBA00023125"/>
    </source>
</evidence>
<protein>
    <submittedName>
        <fullName evidence="9">Tyrosine-type recombinase/integrase</fullName>
    </submittedName>
</protein>
<dbReference type="PROSITE" id="PS51898">
    <property type="entry name" value="TYR_RECOMBINASE"/>
    <property type="match status" value="1"/>
</dbReference>
<keyword evidence="10" id="KW-1185">Reference proteome</keyword>
<evidence type="ECO:0000259" key="8">
    <source>
        <dbReference type="PROSITE" id="PS51900"/>
    </source>
</evidence>
<dbReference type="EMBL" id="JBHTAJ010000003">
    <property type="protein sequence ID" value="MFC7178430.1"/>
    <property type="molecule type" value="Genomic_DNA"/>
</dbReference>
<gene>
    <name evidence="9" type="ORF">ACFQMG_02495</name>
</gene>
<feature type="domain" description="Tyr recombinase" evidence="7">
    <location>
        <begin position="172"/>
        <end position="371"/>
    </location>
</feature>
<sequence>MANDKGTRRRFGALRQLRSGRWQIRYPDPETGLLRPGEETYPTKTDAEVALTLIEADLKRGKWVDPDAGKVNFGEFADAWLKERGLADRTLERYEGVLRLYIKPAFGAGPVADLTSARVRSWRSGLLDEDVGSATVAKSYRVLRAILYTAVDDGLITRNPCRIKGAADEDSAERPVLTVPEVYAVAEAIDPRYRALVLMAAFSTLRFGEFAALQRRDVDLEKGIIRVRRAQAELQTGALKIKKPKSEAGVRPVAFPVSIVAELSEHLRWFGEDGPAGLVFVGPRGGKLRRSNFHSVWTTALRKSGVDWSRAMEESGADSIRFHDLRHTGNTLAADTGASTRELMHRMGHSTMDAALRYQHMRGERDLLIAGGMETAIRKARGRGGRRARREKESPPPDGAPEASGT</sequence>
<dbReference type="CDD" id="cd01189">
    <property type="entry name" value="INT_ICEBs1_C_like"/>
    <property type="match status" value="1"/>
</dbReference>
<dbReference type="PANTHER" id="PTHR30349">
    <property type="entry name" value="PHAGE INTEGRASE-RELATED"/>
    <property type="match status" value="1"/>
</dbReference>
<dbReference type="InterPro" id="IPR004107">
    <property type="entry name" value="Integrase_SAM-like_N"/>
</dbReference>
<keyword evidence="3 5" id="KW-0238">DNA-binding</keyword>
<dbReference type="InterPro" id="IPR011010">
    <property type="entry name" value="DNA_brk_join_enz"/>
</dbReference>
<dbReference type="SUPFAM" id="SSF56349">
    <property type="entry name" value="DNA breaking-rejoining enzymes"/>
    <property type="match status" value="1"/>
</dbReference>
<evidence type="ECO:0000256" key="4">
    <source>
        <dbReference type="ARBA" id="ARBA00023172"/>
    </source>
</evidence>
<comment type="similarity">
    <text evidence="1">Belongs to the 'phage' integrase family.</text>
</comment>
<evidence type="ECO:0000256" key="1">
    <source>
        <dbReference type="ARBA" id="ARBA00008857"/>
    </source>
</evidence>
<accession>A0ABW2FMG4</accession>
<feature type="region of interest" description="Disordered" evidence="6">
    <location>
        <begin position="378"/>
        <end position="406"/>
    </location>
</feature>
<evidence type="ECO:0000259" key="7">
    <source>
        <dbReference type="PROSITE" id="PS51898"/>
    </source>
</evidence>
<dbReference type="InterPro" id="IPR050090">
    <property type="entry name" value="Tyrosine_recombinase_XerCD"/>
</dbReference>
<evidence type="ECO:0000256" key="5">
    <source>
        <dbReference type="PROSITE-ProRule" id="PRU01248"/>
    </source>
</evidence>
<keyword evidence="2" id="KW-0229">DNA integration</keyword>
<feature type="domain" description="Core-binding (CB)" evidence="8">
    <location>
        <begin position="71"/>
        <end position="151"/>
    </location>
</feature>
<evidence type="ECO:0000313" key="10">
    <source>
        <dbReference type="Proteomes" id="UP001596435"/>
    </source>
</evidence>
<proteinExistence type="inferred from homology"/>
<dbReference type="Proteomes" id="UP001596435">
    <property type="component" value="Unassembled WGS sequence"/>
</dbReference>
<evidence type="ECO:0000256" key="6">
    <source>
        <dbReference type="SAM" id="MobiDB-lite"/>
    </source>
</evidence>
<dbReference type="Pfam" id="PF26003">
    <property type="entry name" value="Integrase_N_phage"/>
    <property type="match status" value="1"/>
</dbReference>